<dbReference type="NCBIfam" id="TIGR02365">
    <property type="entry name" value="dha_L_ycgS"/>
    <property type="match status" value="1"/>
</dbReference>
<dbReference type="PROSITE" id="PS51480">
    <property type="entry name" value="DHAL"/>
    <property type="match status" value="1"/>
</dbReference>
<dbReference type="SMART" id="SM01120">
    <property type="entry name" value="Dak2"/>
    <property type="match status" value="1"/>
</dbReference>
<reference evidence="5" key="1">
    <citation type="submission" date="2023-03" db="EMBL/GenBank/DDBJ databases">
        <title>Draft genome sequence of a Mycolicibacterium mageritense strain H4_3_1 isolated from a hybrid biological-inorganic system reactor.</title>
        <authorList>
            <person name="Feng X."/>
            <person name="Kazama D."/>
            <person name="Sato K."/>
            <person name="Kobayashi H."/>
        </authorList>
    </citation>
    <scope>NUCLEOTIDE SEQUENCE</scope>
    <source>
        <strain evidence="5">H4_3_1</strain>
    </source>
</reference>
<gene>
    <name evidence="5" type="primary">dhaL_2</name>
    <name evidence="5" type="ORF">hbim_05011</name>
</gene>
<dbReference type="InterPro" id="IPR036117">
    <property type="entry name" value="DhaL_dom_sf"/>
</dbReference>
<evidence type="ECO:0000256" key="2">
    <source>
        <dbReference type="ARBA" id="ARBA00022777"/>
    </source>
</evidence>
<dbReference type="InterPro" id="IPR004007">
    <property type="entry name" value="DhaL_dom"/>
</dbReference>
<dbReference type="InterPro" id="IPR050861">
    <property type="entry name" value="Dihydroxyacetone_Kinase"/>
</dbReference>
<dbReference type="AlphaFoldDB" id="A0AAI8XMW3"/>
<organism evidence="5 6">
    <name type="scientific">Mycolicibacterium mageritense</name>
    <name type="common">Mycobacterium mageritense</name>
    <dbReference type="NCBI Taxonomy" id="53462"/>
    <lineage>
        <taxon>Bacteria</taxon>
        <taxon>Bacillati</taxon>
        <taxon>Actinomycetota</taxon>
        <taxon>Actinomycetes</taxon>
        <taxon>Mycobacteriales</taxon>
        <taxon>Mycobacteriaceae</taxon>
        <taxon>Mycolicibacterium</taxon>
    </lineage>
</organism>
<dbReference type="GO" id="GO:0047324">
    <property type="term" value="F:phosphoenolpyruvate-glycerone phosphotransferase activity"/>
    <property type="evidence" value="ECO:0007669"/>
    <property type="project" value="UniProtKB-EC"/>
</dbReference>
<dbReference type="PANTHER" id="PTHR28629">
    <property type="entry name" value="TRIOKINASE/FMN CYCLASE"/>
    <property type="match status" value="1"/>
</dbReference>
<dbReference type="GO" id="GO:0005829">
    <property type="term" value="C:cytosol"/>
    <property type="evidence" value="ECO:0007669"/>
    <property type="project" value="TreeGrafter"/>
</dbReference>
<evidence type="ECO:0000256" key="1">
    <source>
        <dbReference type="ARBA" id="ARBA00022679"/>
    </source>
</evidence>
<protein>
    <submittedName>
        <fullName evidence="5">PEP-dependent dihydroxyacetone kinase, ADP-binding subunit DhaL</fullName>
        <ecNumber evidence="5">2.7.1.121</ecNumber>
    </submittedName>
</protein>
<sequence length="220" mass="22716">MTHPWVETVDVIGMLTAVCDRMIASEELLARADREVGDGDHGQGMARGFRAARDYLHRATAASTPHQILVGVGTTLIGSMGGASGVVFGTLFRGARTSAFTGPLTVAALTGHLDAAVAEIQRRGGARAGDKTMLDAVLPAVEALRGQPAEIPVAQALCAAAEAAQAGAEATKAMTARHGKSATLGPRSLGHPDPGAISVALIFREMADWLTRHHLSPSTP</sequence>
<evidence type="ECO:0000259" key="4">
    <source>
        <dbReference type="PROSITE" id="PS51480"/>
    </source>
</evidence>
<keyword evidence="1 5" id="KW-0808">Transferase</keyword>
<proteinExistence type="predicted"/>
<dbReference type="Gene3D" id="1.25.40.340">
    <property type="match status" value="1"/>
</dbReference>
<evidence type="ECO:0000256" key="3">
    <source>
        <dbReference type="SAM" id="MobiDB-lite"/>
    </source>
</evidence>
<dbReference type="InterPro" id="IPR012737">
    <property type="entry name" value="DhaK_L_YcgS"/>
</dbReference>
<dbReference type="GO" id="GO:0004371">
    <property type="term" value="F:glycerone kinase activity"/>
    <property type="evidence" value="ECO:0007669"/>
    <property type="project" value="InterPro"/>
</dbReference>
<evidence type="ECO:0000313" key="6">
    <source>
        <dbReference type="Proteomes" id="UP001241092"/>
    </source>
</evidence>
<dbReference type="EC" id="2.7.1.121" evidence="5"/>
<dbReference type="Proteomes" id="UP001241092">
    <property type="component" value="Chromosome"/>
</dbReference>
<dbReference type="SUPFAM" id="SSF101473">
    <property type="entry name" value="DhaL-like"/>
    <property type="match status" value="1"/>
</dbReference>
<keyword evidence="2 5" id="KW-0418">Kinase</keyword>
<dbReference type="RefSeq" id="WP_229477848.1">
    <property type="nucleotide sequence ID" value="NZ_AP027452.1"/>
</dbReference>
<feature type="region of interest" description="Disordered" evidence="3">
    <location>
        <begin position="171"/>
        <end position="190"/>
    </location>
</feature>
<dbReference type="Pfam" id="PF02734">
    <property type="entry name" value="Dak2"/>
    <property type="match status" value="1"/>
</dbReference>
<name>A0AAI8XMW3_MYCME</name>
<dbReference type="FunFam" id="1.25.40.340:FF:000002">
    <property type="entry name" value="Dihydroxyacetone kinase, L subunit"/>
    <property type="match status" value="1"/>
</dbReference>
<accession>A0AAI8XMW3</accession>
<feature type="domain" description="DhaL" evidence="4">
    <location>
        <begin position="9"/>
        <end position="208"/>
    </location>
</feature>
<dbReference type="EMBL" id="AP027452">
    <property type="protein sequence ID" value="BDY31059.1"/>
    <property type="molecule type" value="Genomic_DNA"/>
</dbReference>
<evidence type="ECO:0000313" key="5">
    <source>
        <dbReference type="EMBL" id="BDY31059.1"/>
    </source>
</evidence>
<dbReference type="PANTHER" id="PTHR28629:SF4">
    <property type="entry name" value="TRIOKINASE_FMN CYCLASE"/>
    <property type="match status" value="1"/>
</dbReference>
<dbReference type="GO" id="GO:0019563">
    <property type="term" value="P:glycerol catabolic process"/>
    <property type="evidence" value="ECO:0007669"/>
    <property type="project" value="TreeGrafter"/>
</dbReference>